<keyword evidence="2" id="KW-1185">Reference proteome</keyword>
<name>A0A238W6U7_9FLAO</name>
<protein>
    <submittedName>
        <fullName evidence="1">Uncharacterized protein</fullName>
    </submittedName>
</protein>
<accession>A0A238W6U7</accession>
<evidence type="ECO:0000313" key="1">
    <source>
        <dbReference type="EMBL" id="SNR42024.1"/>
    </source>
</evidence>
<dbReference type="OrthoDB" id="69438at2"/>
<evidence type="ECO:0000313" key="2">
    <source>
        <dbReference type="Proteomes" id="UP000198379"/>
    </source>
</evidence>
<sequence>MCRYSMSSYKPHYACFTCRKTFKRRLLRDILDGYTNDVEETPASCPECNGHMADMGLDFKSPKKKDIKAWDHMATLYSVDITFHSCGCSGPGYIPNDTEQLKEHFENIKKTYLEHQYFWARRKEDPETQSQIAKDQRQHWIFLGKIPQELKKGTKNKPKYDATEALIYWGKKVAEIERKINTLT</sequence>
<proteinExistence type="predicted"/>
<reference evidence="1 2" key="1">
    <citation type="submission" date="2017-06" db="EMBL/GenBank/DDBJ databases">
        <authorList>
            <person name="Kim H.J."/>
            <person name="Triplett B.A."/>
        </authorList>
    </citation>
    <scope>NUCLEOTIDE SEQUENCE [LARGE SCALE GENOMIC DNA]</scope>
    <source>
        <strain evidence="1 2">DSM 25597</strain>
    </source>
</reference>
<organism evidence="1 2">
    <name type="scientific">Dokdonia pacifica</name>
    <dbReference type="NCBI Taxonomy" id="1627892"/>
    <lineage>
        <taxon>Bacteria</taxon>
        <taxon>Pseudomonadati</taxon>
        <taxon>Bacteroidota</taxon>
        <taxon>Flavobacteriia</taxon>
        <taxon>Flavobacteriales</taxon>
        <taxon>Flavobacteriaceae</taxon>
        <taxon>Dokdonia</taxon>
    </lineage>
</organism>
<dbReference type="EMBL" id="FZNY01000001">
    <property type="protein sequence ID" value="SNR42024.1"/>
    <property type="molecule type" value="Genomic_DNA"/>
</dbReference>
<dbReference type="Proteomes" id="UP000198379">
    <property type="component" value="Unassembled WGS sequence"/>
</dbReference>
<gene>
    <name evidence="1" type="ORF">SAMN06265376_101730</name>
</gene>
<dbReference type="AlphaFoldDB" id="A0A238W6U7"/>